<proteinExistence type="predicted"/>
<feature type="region of interest" description="Disordered" evidence="1">
    <location>
        <begin position="1115"/>
        <end position="1138"/>
    </location>
</feature>
<dbReference type="GO" id="GO:0007156">
    <property type="term" value="P:homophilic cell adhesion via plasma membrane adhesion molecules"/>
    <property type="evidence" value="ECO:0007669"/>
    <property type="project" value="InterPro"/>
</dbReference>
<dbReference type="Proteomes" id="UP000269019">
    <property type="component" value="Chromosome"/>
</dbReference>
<protein>
    <submittedName>
        <fullName evidence="5">C protein alpha-antigen</fullName>
    </submittedName>
</protein>
<feature type="transmembrane region" description="Helical" evidence="2">
    <location>
        <begin position="1919"/>
        <end position="1936"/>
    </location>
</feature>
<dbReference type="NCBIfam" id="TIGR02331">
    <property type="entry name" value="rib_alpha"/>
    <property type="match status" value="8"/>
</dbReference>
<dbReference type="Pfam" id="PF18957">
    <property type="entry name" value="RibLong"/>
    <property type="match status" value="2"/>
</dbReference>
<dbReference type="Pfam" id="PF05345">
    <property type="entry name" value="He_PIG"/>
    <property type="match status" value="3"/>
</dbReference>
<keyword evidence="2" id="KW-0812">Transmembrane</keyword>
<dbReference type="InterPro" id="IPR002126">
    <property type="entry name" value="Cadherin-like_dom"/>
</dbReference>
<feature type="region of interest" description="Disordered" evidence="1">
    <location>
        <begin position="1874"/>
        <end position="1900"/>
    </location>
</feature>
<evidence type="ECO:0000256" key="2">
    <source>
        <dbReference type="SAM" id="Phobius"/>
    </source>
</evidence>
<keyword evidence="6" id="KW-1185">Reference proteome</keyword>
<feature type="compositionally biased region" description="Polar residues" evidence="1">
    <location>
        <begin position="1819"/>
        <end position="1831"/>
    </location>
</feature>
<name>A0A3G6J6W4_9CORY</name>
<dbReference type="GO" id="GO:0016020">
    <property type="term" value="C:membrane"/>
    <property type="evidence" value="ECO:0007669"/>
    <property type="project" value="InterPro"/>
</dbReference>
<dbReference type="GO" id="GO:0005509">
    <property type="term" value="F:calcium ion binding"/>
    <property type="evidence" value="ECO:0007669"/>
    <property type="project" value="InterPro"/>
</dbReference>
<keyword evidence="3" id="KW-0732">Signal</keyword>
<dbReference type="Gene3D" id="2.60.40.10">
    <property type="entry name" value="Immunoglobulins"/>
    <property type="match status" value="3"/>
</dbReference>
<gene>
    <name evidence="5" type="primary">bca1</name>
    <name evidence="5" type="ORF">CCHOA_01200</name>
</gene>
<dbReference type="SUPFAM" id="SSF49313">
    <property type="entry name" value="Cadherin-like"/>
    <property type="match status" value="2"/>
</dbReference>
<keyword evidence="2" id="KW-1133">Transmembrane helix</keyword>
<dbReference type="NCBIfam" id="NF038186">
    <property type="entry name" value="YPDG_rpt"/>
    <property type="match status" value="3"/>
</dbReference>
<accession>A0A3G6J6W4</accession>
<dbReference type="InterPro" id="IPR044055">
    <property type="entry name" value="RibLong"/>
</dbReference>
<dbReference type="KEGG" id="ccho:CCHOA_01200"/>
<dbReference type="InterPro" id="IPR059115">
    <property type="entry name" value="Rib"/>
</dbReference>
<evidence type="ECO:0000256" key="3">
    <source>
        <dbReference type="SAM" id="SignalP"/>
    </source>
</evidence>
<dbReference type="InterPro" id="IPR013783">
    <property type="entry name" value="Ig-like_fold"/>
</dbReference>
<reference evidence="5 6" key="1">
    <citation type="submission" date="2018-11" db="EMBL/GenBank/DDBJ databases">
        <authorList>
            <person name="Kleinhagauer T."/>
            <person name="Glaeser S.P."/>
            <person name="Spergser J."/>
            <person name="Ruckert C."/>
            <person name="Kaempfer P."/>
            <person name="Busse H.-J."/>
        </authorList>
    </citation>
    <scope>NUCLEOTIDE SEQUENCE [LARGE SCALE GENOMIC DNA]</scope>
    <source>
        <strain evidence="5 6">200CH</strain>
    </source>
</reference>
<dbReference type="Pfam" id="PF08428">
    <property type="entry name" value="Rib"/>
    <property type="match status" value="8"/>
</dbReference>
<evidence type="ECO:0000313" key="6">
    <source>
        <dbReference type="Proteomes" id="UP000269019"/>
    </source>
</evidence>
<evidence type="ECO:0000256" key="1">
    <source>
        <dbReference type="SAM" id="MobiDB-lite"/>
    </source>
</evidence>
<organism evidence="5 6">
    <name type="scientific">Corynebacterium choanae</name>
    <dbReference type="NCBI Taxonomy" id="1862358"/>
    <lineage>
        <taxon>Bacteria</taxon>
        <taxon>Bacillati</taxon>
        <taxon>Actinomycetota</taxon>
        <taxon>Actinomycetes</taxon>
        <taxon>Mycobacteriales</taxon>
        <taxon>Corynebacteriaceae</taxon>
        <taxon>Corynebacterium</taxon>
    </lineage>
</organism>
<feature type="compositionally biased region" description="Low complexity" evidence="1">
    <location>
        <begin position="1118"/>
        <end position="1136"/>
    </location>
</feature>
<feature type="signal peptide" evidence="3">
    <location>
        <begin position="1"/>
        <end position="22"/>
    </location>
</feature>
<sequence length="1943" mass="204131" precursor="true">MNISCNRIAGKRALVALTTAFATSTATLLPLPVQPLAAAVIGGSYVSVPDGAEKEAIYSPGVTDQPKTVNGRVYINRDRNNAISNDKPIELGIPGIPVYAYYESEGFRSPIFYTVTDATGYYSIAMPDFVGADGKTHDFIAAIGERLKVWADLSGSPYRLADNDALGKMQTFGTNRETGSWIAGSARDFHIAVQEIPVSSLHKPEDQWYDGGLGDRKDNYDSNLTSPYGRLQGTVFWNLNEPSGDPYHYSVGIPRKTAGDLPASGVKVIASYLNDTGKEVMDAWKKAHPDFTKDELAAQSRALVAEHPEYIAETIYTTTNASGDFSMNFKGIFNDRKDVVDEQMTIGNKTDGKLNGFGWRTLIKEFKHINRDYLYIQTDTPPEIGEYSDFNFAGYFDPGTVTRPPDKDQLWLSVTNSLGNIKMALSRGATNFDVTDYDAITNIAPPGVTVQTTASGFPPITDTTYTIKWYQQTVQDDGTLGEKTEVPGATCATITPQPDSSIPSCPVTVPKQFEGRVLYTAQLYSSQDPNDIIALDSFMAASYATDLPSRAIDADTPYAGSVNLPVPDGTTVTYALQPGTSLPRGLELDPATGAITGAPTIPGDYEFKIEATATKDGRSTITHIPGSITIVDTAASRDKDAPFPTDATTEHAVVGNDYSAPLVVTPEMGDRVRNFAINGNPPAGMTLSPEGVLAGTPTQPGEQPFSVTYEVQDRSGKWSKVTDTVPFAVVSTDTTKPVVTPTQVSTTAGEAIPMDAPITLATISDDQAAPLAKNNVQVSDNLPNGLSWDVQDGKIILTGTPTTPTDGPVNVTVTVTDDAGNKTEVTVPVTITQTDAAKYDASYPTSVSGKQGTTITTTPQITKTGETEATTDNPVKSYALGELPQGVTQEQVSINPATGEITFTPTANQEAKQYDFPVTVTYNDDTTDTTTASTTVTLSDANTYTPTGGTITVPQQSTPGATEAKQAITNAADLPADTKFEFVDTIDTSTPGAKQATVKVTYPDGTSETVPVTVKVADDATTFTPNPGTVTVGQNSEPGADEAKKAITNAADLPADTTFEFVGTVDTSTPGDKQATVKVTYPDGTSEEVQVTVKVTDEPQNTTYDVSYPAAVSGKQGTTITTTPQTTKTGETTATTDNPVKSYALGKLPQGVTQEQVSINPATGEITFTPTANQEAKQYDFPVTVTYNDDTTDTTTASTTVTLSDANTYTPTGGTITVPQQSTPGATEAKKAISNADQLPANTTFEFVGTIDTSTPGDKQATVKVTYPDGTSETVPVTVKVADDATTFTPNPGTVTVGQNSEPGADEAKKAITNAADLPADTKFEFVGDIDTSTPGDKTATVKVTYPDGTSEEVQVTIKVAEDSSTTDAETYDPAAGTVTVGQQSTPGADEAKKAITNAADLPADTKFEFVGDIDTSTPGDKTATVKVTYPDGTSEEVQVTIKVAEDSSTTDAETYDPAAGTVTVGQQSTPGADEAKKAISNADQLPADTTFEFVGDIDTSTPGDKTATVKVTYPDGTSEEVQVTIKVAEDSSTTDAETYDPAAGTVTVGQQSTPGADEAKKAITNAADLPADTKFEFVGTIDTSTPGDKTATVKVTYPDGTSEEVQVTIKVAEDSSTTDAETYDPAAGTVTVGQQSTPGADEAKKAISNADQLPADTTFEFVGDIDTSTPGDKTATVKVTYPDGTSENIDVTIIVEGVNSDYALSYPDSKVSAGQKIRVEPKFVDATTGAPMVLPEHSQMSINTSTLPTGISATVNPNTGQIEVKVSQDYVFTGTGSADIVKLPATLTLEDGQQLQASLTVSVERFTPPANPGDTDNEGQITPPSENTSSIENDALKSIIPVVLGLGALAGILGVIGSIPALLPNTHLPLDVPSPSEVPTDLGATDGNAPQSDVVQSPNRDVTNGQLLATTGADVDRTVLGGLLAMVVGSLLAFFRRRRQEP</sequence>
<evidence type="ECO:0000313" key="5">
    <source>
        <dbReference type="EMBL" id="AZA12668.1"/>
    </source>
</evidence>
<dbReference type="PROSITE" id="PS50268">
    <property type="entry name" value="CADHERIN_2"/>
    <property type="match status" value="2"/>
</dbReference>
<feature type="domain" description="Cadherin" evidence="4">
    <location>
        <begin position="1143"/>
        <end position="1213"/>
    </location>
</feature>
<dbReference type="GO" id="GO:0005975">
    <property type="term" value="P:carbohydrate metabolic process"/>
    <property type="evidence" value="ECO:0007669"/>
    <property type="project" value="UniProtKB-ARBA"/>
</dbReference>
<dbReference type="InterPro" id="IPR012706">
    <property type="entry name" value="Rib_alpha_Esp_rpt"/>
</dbReference>
<keyword evidence="2" id="KW-0472">Membrane</keyword>
<feature type="region of interest" description="Disordered" evidence="1">
    <location>
        <begin position="1807"/>
        <end position="1831"/>
    </location>
</feature>
<dbReference type="EMBL" id="CP033896">
    <property type="protein sequence ID" value="AZA12668.1"/>
    <property type="molecule type" value="Genomic_DNA"/>
</dbReference>
<dbReference type="InterPro" id="IPR015919">
    <property type="entry name" value="Cadherin-like_sf"/>
</dbReference>
<dbReference type="CDD" id="cd12087">
    <property type="entry name" value="TM_EGFR-like"/>
    <property type="match status" value="1"/>
</dbReference>
<feature type="chain" id="PRO_5018102579" evidence="3">
    <location>
        <begin position="23"/>
        <end position="1943"/>
    </location>
</feature>
<feature type="compositionally biased region" description="Polar residues" evidence="1">
    <location>
        <begin position="1889"/>
        <end position="1900"/>
    </location>
</feature>
<dbReference type="RefSeq" id="WP_164472334.1">
    <property type="nucleotide sequence ID" value="NZ_CP033896.1"/>
</dbReference>
<feature type="domain" description="Cadherin" evidence="4">
    <location>
        <begin position="807"/>
        <end position="948"/>
    </location>
</feature>
<evidence type="ECO:0000259" key="4">
    <source>
        <dbReference type="PROSITE" id="PS50268"/>
    </source>
</evidence>